<gene>
    <name evidence="2" type="ORF">HDA32_002774</name>
</gene>
<dbReference type="EMBL" id="JACCCC010000001">
    <property type="protein sequence ID" value="NYE47654.1"/>
    <property type="molecule type" value="Genomic_DNA"/>
</dbReference>
<dbReference type="RefSeq" id="WP_179643560.1">
    <property type="nucleotide sequence ID" value="NZ_BAAAYY010000015.1"/>
</dbReference>
<dbReference type="AlphaFoldDB" id="A0A852U0C4"/>
<evidence type="ECO:0000313" key="3">
    <source>
        <dbReference type="Proteomes" id="UP000589036"/>
    </source>
</evidence>
<name>A0A852U0C4_9ACTN</name>
<protein>
    <submittedName>
        <fullName evidence="2">Uncharacterized protein</fullName>
    </submittedName>
</protein>
<evidence type="ECO:0000313" key="2">
    <source>
        <dbReference type="EMBL" id="NYE47654.1"/>
    </source>
</evidence>
<sequence length="57" mass="6077">MGEHDRIAAAIGELETARTLLRAIISTPVPAQACTDEGGRRDAEGPVRGTDHRPALR</sequence>
<proteinExistence type="predicted"/>
<organism evidence="2 3">
    <name type="scientific">Spinactinospora alkalitolerans</name>
    <dbReference type="NCBI Taxonomy" id="687207"/>
    <lineage>
        <taxon>Bacteria</taxon>
        <taxon>Bacillati</taxon>
        <taxon>Actinomycetota</taxon>
        <taxon>Actinomycetes</taxon>
        <taxon>Streptosporangiales</taxon>
        <taxon>Nocardiopsidaceae</taxon>
        <taxon>Spinactinospora</taxon>
    </lineage>
</organism>
<dbReference type="Proteomes" id="UP000589036">
    <property type="component" value="Unassembled WGS sequence"/>
</dbReference>
<keyword evidence="3" id="KW-1185">Reference proteome</keyword>
<feature type="compositionally biased region" description="Basic and acidic residues" evidence="1">
    <location>
        <begin position="37"/>
        <end position="57"/>
    </location>
</feature>
<evidence type="ECO:0000256" key="1">
    <source>
        <dbReference type="SAM" id="MobiDB-lite"/>
    </source>
</evidence>
<comment type="caution">
    <text evidence="2">The sequence shown here is derived from an EMBL/GenBank/DDBJ whole genome shotgun (WGS) entry which is preliminary data.</text>
</comment>
<accession>A0A852U0C4</accession>
<feature type="region of interest" description="Disordered" evidence="1">
    <location>
        <begin position="30"/>
        <end position="57"/>
    </location>
</feature>
<reference evidence="2 3" key="1">
    <citation type="submission" date="2020-07" db="EMBL/GenBank/DDBJ databases">
        <title>Sequencing the genomes of 1000 actinobacteria strains.</title>
        <authorList>
            <person name="Klenk H.-P."/>
        </authorList>
    </citation>
    <scope>NUCLEOTIDE SEQUENCE [LARGE SCALE GENOMIC DNA]</scope>
    <source>
        <strain evidence="2 3">CXB654</strain>
    </source>
</reference>